<feature type="domain" description="Beta-lactamase-related" evidence="1">
    <location>
        <begin position="91"/>
        <end position="354"/>
    </location>
</feature>
<evidence type="ECO:0000313" key="2">
    <source>
        <dbReference type="EMBL" id="NRS92253.1"/>
    </source>
</evidence>
<dbReference type="RefSeq" id="WP_173778864.1">
    <property type="nucleotide sequence ID" value="NZ_JABSNO010000007.1"/>
</dbReference>
<dbReference type="PANTHER" id="PTHR43283:SF7">
    <property type="entry name" value="BETA-LACTAMASE-RELATED DOMAIN-CONTAINING PROTEIN"/>
    <property type="match status" value="1"/>
</dbReference>
<sequence length="380" mass="42946">MKTFQKIIKVVAVFLALCVGLSYAFGYDYLFKGIAKTYLIGETGATIDDAKLFPSNIIEAKNPKPWQKDSLYNKQKLAKNILEDLEKSNTSSLLIIKNGKLLHEEYWSGANENTKTNSFSMAKTISVLLLGKAIEDGKIESLDQKYSAFYQNYATVPFGKNLTLRDLAAMEAGLDWNEDYKNPFAPNAKAYYGNSLAEAVFLRGFKEEPGKKFEYQSGATQLLGFAIRKATNEKLSSYLSKKIWTPIGMEQNATWSTDENNMEKTFCCISSISRDFGKIGQLFLDDGKVDSLQIINPNFLQKMLQPNPNSRNTYGLGTWLNYENTIPYYFLWGLQGQYIIIVPSKKMVIVKTGSYKDQPQNDNGRPDQVKFLVNEIAKSF</sequence>
<evidence type="ECO:0000313" key="3">
    <source>
        <dbReference type="Proteomes" id="UP000610746"/>
    </source>
</evidence>
<keyword evidence="3" id="KW-1185">Reference proteome</keyword>
<organism evidence="2 3">
    <name type="scientific">Frigoriflavimonas asaccharolytica</name>
    <dbReference type="NCBI Taxonomy" id="2735899"/>
    <lineage>
        <taxon>Bacteria</taxon>
        <taxon>Pseudomonadati</taxon>
        <taxon>Bacteroidota</taxon>
        <taxon>Flavobacteriia</taxon>
        <taxon>Flavobacteriales</taxon>
        <taxon>Weeksellaceae</taxon>
        <taxon>Frigoriflavimonas</taxon>
    </lineage>
</organism>
<protein>
    <submittedName>
        <fullName evidence="2">CubicO group peptidase (Beta-lactamase class C family)</fullName>
    </submittedName>
</protein>
<dbReference type="Pfam" id="PF00144">
    <property type="entry name" value="Beta-lactamase"/>
    <property type="match status" value="1"/>
</dbReference>
<dbReference type="PANTHER" id="PTHR43283">
    <property type="entry name" value="BETA-LACTAMASE-RELATED"/>
    <property type="match status" value="1"/>
</dbReference>
<dbReference type="Proteomes" id="UP000610746">
    <property type="component" value="Unassembled WGS sequence"/>
</dbReference>
<dbReference type="SUPFAM" id="SSF56601">
    <property type="entry name" value="beta-lactamase/transpeptidase-like"/>
    <property type="match status" value="1"/>
</dbReference>
<dbReference type="EMBL" id="JABSNO010000007">
    <property type="protein sequence ID" value="NRS92253.1"/>
    <property type="molecule type" value="Genomic_DNA"/>
</dbReference>
<dbReference type="AlphaFoldDB" id="A0A8J8K7P5"/>
<dbReference type="InterPro" id="IPR012338">
    <property type="entry name" value="Beta-lactam/transpept-like"/>
</dbReference>
<dbReference type="Gene3D" id="3.40.710.10">
    <property type="entry name" value="DD-peptidase/beta-lactamase superfamily"/>
    <property type="match status" value="1"/>
</dbReference>
<dbReference type="InterPro" id="IPR050789">
    <property type="entry name" value="Diverse_Enzym_Activities"/>
</dbReference>
<reference evidence="2" key="1">
    <citation type="submission" date="2020-05" db="EMBL/GenBank/DDBJ databases">
        <title>Genomic Encyclopedia of Type Strains, Phase IV (KMG-V): Genome sequencing to study the core and pangenomes of soil and plant-associated prokaryotes.</title>
        <authorList>
            <person name="Whitman W."/>
        </authorList>
    </citation>
    <scope>NUCLEOTIDE SEQUENCE</scope>
    <source>
        <strain evidence="2">16F</strain>
    </source>
</reference>
<evidence type="ECO:0000259" key="1">
    <source>
        <dbReference type="Pfam" id="PF00144"/>
    </source>
</evidence>
<accession>A0A8J8K7P5</accession>
<proteinExistence type="predicted"/>
<comment type="caution">
    <text evidence="2">The sequence shown here is derived from an EMBL/GenBank/DDBJ whole genome shotgun (WGS) entry which is preliminary data.</text>
</comment>
<name>A0A8J8K7P5_9FLAO</name>
<dbReference type="InterPro" id="IPR001466">
    <property type="entry name" value="Beta-lactam-related"/>
</dbReference>
<gene>
    <name evidence="2" type="ORF">HNQ03_001321</name>
</gene>